<name>A0A6A4DF37_9STRA</name>
<comment type="caution">
    <text evidence="4">The sequence shown here is derived from an EMBL/GenBank/DDBJ whole genome shotgun (WGS) entry which is preliminary data.</text>
</comment>
<sequence length="67" mass="7471">MKYHFATAVIVNACCWSIVRAANLDEINLHFSFVLGALVANFKGSELCDLAPSQLVYDVRINLLQNE</sequence>
<keyword evidence="1" id="KW-0732">Signal</keyword>
<reference evidence="4 6" key="1">
    <citation type="submission" date="2018-08" db="EMBL/GenBank/DDBJ databases">
        <title>Genomic investigation of the strawberry pathogen Phytophthora fragariae indicates pathogenicity is determined by transcriptional variation in three key races.</title>
        <authorList>
            <person name="Adams T.M."/>
            <person name="Armitage A.D."/>
            <person name="Sobczyk M.K."/>
            <person name="Bates H.J."/>
            <person name="Dunwell J.M."/>
            <person name="Nellist C.F."/>
            <person name="Harrison R.J."/>
        </authorList>
    </citation>
    <scope>NUCLEOTIDE SEQUENCE [LARGE SCALE GENOMIC DNA]</scope>
    <source>
        <strain evidence="3 5">SCRP249</strain>
        <strain evidence="2 7">SCRP324</strain>
        <strain evidence="4 6">SCRP333</strain>
    </source>
</reference>
<dbReference type="EMBL" id="QXFU01001859">
    <property type="protein sequence ID" value="KAE8994284.1"/>
    <property type="molecule type" value="Genomic_DNA"/>
</dbReference>
<keyword evidence="6" id="KW-1185">Reference proteome</keyword>
<protein>
    <recommendedName>
        <fullName evidence="8">Secreted protein</fullName>
    </recommendedName>
</protein>
<evidence type="ECO:0000313" key="3">
    <source>
        <dbReference type="EMBL" id="KAE8996944.1"/>
    </source>
</evidence>
<dbReference type="Proteomes" id="UP000429607">
    <property type="component" value="Unassembled WGS sequence"/>
</dbReference>
<evidence type="ECO:0000313" key="5">
    <source>
        <dbReference type="Proteomes" id="UP000429607"/>
    </source>
</evidence>
<evidence type="ECO:0000256" key="1">
    <source>
        <dbReference type="SAM" id="SignalP"/>
    </source>
</evidence>
<feature type="signal peptide" evidence="1">
    <location>
        <begin position="1"/>
        <end position="21"/>
    </location>
</feature>
<dbReference type="Proteomes" id="UP000435112">
    <property type="component" value="Unassembled WGS sequence"/>
</dbReference>
<dbReference type="AlphaFoldDB" id="A0A6A4DF37"/>
<evidence type="ECO:0000313" key="2">
    <source>
        <dbReference type="EMBL" id="KAE8994284.1"/>
    </source>
</evidence>
<gene>
    <name evidence="3" type="ORF">PR001_g19718</name>
    <name evidence="2" type="ORF">PR002_g19982</name>
    <name evidence="4" type="ORF">PR003_g21041</name>
</gene>
<feature type="chain" id="PRO_5036381246" description="Secreted protein" evidence="1">
    <location>
        <begin position="22"/>
        <end position="67"/>
    </location>
</feature>
<evidence type="ECO:0000313" key="6">
    <source>
        <dbReference type="Proteomes" id="UP000434957"/>
    </source>
</evidence>
<evidence type="ECO:0000313" key="4">
    <source>
        <dbReference type="EMBL" id="KAE9307267.1"/>
    </source>
</evidence>
<accession>A0A6A4DF37</accession>
<dbReference type="EMBL" id="QXFT01001933">
    <property type="protein sequence ID" value="KAE9307267.1"/>
    <property type="molecule type" value="Genomic_DNA"/>
</dbReference>
<organism evidence="4 6">
    <name type="scientific">Phytophthora rubi</name>
    <dbReference type="NCBI Taxonomy" id="129364"/>
    <lineage>
        <taxon>Eukaryota</taxon>
        <taxon>Sar</taxon>
        <taxon>Stramenopiles</taxon>
        <taxon>Oomycota</taxon>
        <taxon>Peronosporomycetes</taxon>
        <taxon>Peronosporales</taxon>
        <taxon>Peronosporaceae</taxon>
        <taxon>Phytophthora</taxon>
    </lineage>
</organism>
<evidence type="ECO:0000313" key="7">
    <source>
        <dbReference type="Proteomes" id="UP000435112"/>
    </source>
</evidence>
<evidence type="ECO:0008006" key="8">
    <source>
        <dbReference type="Google" id="ProtNLM"/>
    </source>
</evidence>
<dbReference type="Proteomes" id="UP000434957">
    <property type="component" value="Unassembled WGS sequence"/>
</dbReference>
<dbReference type="EMBL" id="QXFV01001864">
    <property type="protein sequence ID" value="KAE8996944.1"/>
    <property type="molecule type" value="Genomic_DNA"/>
</dbReference>
<proteinExistence type="predicted"/>